<dbReference type="EMBL" id="CAMAPF010001016">
    <property type="protein sequence ID" value="CAH9139497.1"/>
    <property type="molecule type" value="Genomic_DNA"/>
</dbReference>
<name>A0AAV0FW04_9ASTE</name>
<protein>
    <recommendedName>
        <fullName evidence="8">DNA polymerase V</fullName>
    </recommendedName>
</protein>
<comment type="subcellular location">
    <subcellularLocation>
        <location evidence="1">Nucleus</location>
    </subcellularLocation>
</comment>
<dbReference type="GO" id="GO:0003677">
    <property type="term" value="F:DNA binding"/>
    <property type="evidence" value="ECO:0007669"/>
    <property type="project" value="InterPro"/>
</dbReference>
<evidence type="ECO:0000313" key="7">
    <source>
        <dbReference type="Proteomes" id="UP001152523"/>
    </source>
</evidence>
<dbReference type="EMBL" id="CAMAPF010000027">
    <property type="protein sequence ID" value="CAH9074739.1"/>
    <property type="molecule type" value="Genomic_DNA"/>
</dbReference>
<proteinExistence type="inferred from homology"/>
<organism evidence="6 7">
    <name type="scientific">Cuscuta epithymum</name>
    <dbReference type="NCBI Taxonomy" id="186058"/>
    <lineage>
        <taxon>Eukaryota</taxon>
        <taxon>Viridiplantae</taxon>
        <taxon>Streptophyta</taxon>
        <taxon>Embryophyta</taxon>
        <taxon>Tracheophyta</taxon>
        <taxon>Spermatophyta</taxon>
        <taxon>Magnoliopsida</taxon>
        <taxon>eudicotyledons</taxon>
        <taxon>Gunneridae</taxon>
        <taxon>Pentapetalae</taxon>
        <taxon>asterids</taxon>
        <taxon>lamiids</taxon>
        <taxon>Solanales</taxon>
        <taxon>Convolvulaceae</taxon>
        <taxon>Cuscuteae</taxon>
        <taxon>Cuscuta</taxon>
        <taxon>Cuscuta subgen. Cuscuta</taxon>
    </lineage>
</organism>
<evidence type="ECO:0008006" key="8">
    <source>
        <dbReference type="Google" id="ProtNLM"/>
    </source>
</evidence>
<evidence type="ECO:0000256" key="3">
    <source>
        <dbReference type="ARBA" id="ARBA00023242"/>
    </source>
</evidence>
<feature type="compositionally biased region" description="Basic and acidic residues" evidence="4">
    <location>
        <begin position="68"/>
        <end position="81"/>
    </location>
</feature>
<evidence type="ECO:0000313" key="5">
    <source>
        <dbReference type="EMBL" id="CAH9074739.1"/>
    </source>
</evidence>
<dbReference type="Pfam" id="PF04931">
    <property type="entry name" value="DNA_pol_phi"/>
    <property type="match status" value="1"/>
</dbReference>
<gene>
    <name evidence="6" type="ORF">CEPIT_LOCUS37630</name>
    <name evidence="5" type="ORF">CEPIT_LOCUS5141</name>
</gene>
<dbReference type="InterPro" id="IPR016024">
    <property type="entry name" value="ARM-type_fold"/>
</dbReference>
<dbReference type="Proteomes" id="UP001152523">
    <property type="component" value="Unassembled WGS sequence"/>
</dbReference>
<sequence>MGKKRVVEAGEEVGNPSTNNLDSEFSAKKKKKSEGGMEGTDAPSTSTKKRSANHMENKKEKRRKDKNRHQQEESDTVEPKPENIALQIKNDVNMQTSPSSSGCVHLPEFHIGVFKDLGTADPSLREAAAEMLVTELQEVQKAYDQLENKEAVDGELKLEAYKGDGLDKCAPSLRYAVRRLIRGVSSSRECARQGFALGLSILVSTVPSIKMDALLKLIVELVEVTSSMKGRDVRDSLLGRLFAYGAISRSGRLTEELIRDKDTPYIKEFIGSVLSLANKKRYLQEPAVSVIWELVEKLPVEALPSHFFEAPGLQEWFGSATENGNPDALLLALKIRDKVGVDNIMFKKLLPSPFSPSSLFSADHLSSIAACLKESNFCQPRIHSVWPALLNILLPDSVLLVADPASVLNSTKKHKKSRRGEDDIEKNLRNFCEVILEGSLLSSSHDRKNLVFDVLLLLLPKLPAHYINIVLSHKLIQCLMDVLSTKDTWLFKVAEHFLKELSEWVRSDDVKRVAVIVALQRHSNGKFDGMTRTKTVKMLMMEIKSESGCMHLLQELMSMFLDEVHASEQPSDQSQTTDENSEIGYKEDKGSNGSLGFSDILKSWIIESLPGALKHLELDPNTRFKVQREIMKFLVVQGLFSSTLGSEVTSFDLHEKFKWPKSAISSDLCRMCIEQLQSLLSSAQKTEGSHALAVGTEANDLGSYFMRFVNTLRNIPSVSLYRSLNDADDEAFKKLHKMEALLAREERNYASSVDLNKCRALRYLLIQLLLQILLRPGEFSEAASELVMCCKETLGPCDLLGSSGEDEPNEDSTLHVMDVLVDTMLSLLPQSSAPTRAAIEQTFKYFCKDITDDGLLRMLRIIKKDLKPGRHHDNDTEDDDDNDILDIEDASESDEDGIADSDDQIDDSEAVVVGAEAESTEFPNYTDDSDEGMDDDAMFRMDSYLARIFKERKNQAGGETAQSQLILFKLRVLSLLEIYLHENPGNPQVVKIFQSLAQAFINPNATEGSEQLGQRIWGILQKKIFKAKDFPRGESVELPLLESILEKFLKLASRPFKKKKSASNLSKKKQSISWNRHKMINSLAQNSTFWVLKIIDSRSFSKDTLRTTYEIIKGILGDYFDSKKSQMKSDFLKEIFKRRPWVGHYLFDFLLERCSSAKLAFRQVEGLELVLEILKSLVPTAESGRDSVKKTMESMVPKLCHLVKVLVTNMPDKQSRRADVRKFCSKVFGILSSLDLTGLFLKGLDLDSHAACESQIGDAFLALKKQDC</sequence>
<accession>A0AAV0FW04</accession>
<dbReference type="GO" id="GO:0005730">
    <property type="term" value="C:nucleolus"/>
    <property type="evidence" value="ECO:0007669"/>
    <property type="project" value="InterPro"/>
</dbReference>
<feature type="region of interest" description="Disordered" evidence="4">
    <location>
        <begin position="1"/>
        <end position="83"/>
    </location>
</feature>
<comment type="similarity">
    <text evidence="2">Belongs to the MYBBP1A family.</text>
</comment>
<evidence type="ECO:0000256" key="1">
    <source>
        <dbReference type="ARBA" id="ARBA00004123"/>
    </source>
</evidence>
<evidence type="ECO:0000313" key="6">
    <source>
        <dbReference type="EMBL" id="CAH9139497.1"/>
    </source>
</evidence>
<dbReference type="SUPFAM" id="SSF48371">
    <property type="entry name" value="ARM repeat"/>
    <property type="match status" value="1"/>
</dbReference>
<dbReference type="PANTHER" id="PTHR13213">
    <property type="entry name" value="MYB-BINDING PROTEIN 1A FAMILY MEMBER"/>
    <property type="match status" value="1"/>
</dbReference>
<dbReference type="PANTHER" id="PTHR13213:SF2">
    <property type="entry name" value="MYB-BINDING PROTEIN 1A"/>
    <property type="match status" value="1"/>
</dbReference>
<evidence type="ECO:0000256" key="4">
    <source>
        <dbReference type="SAM" id="MobiDB-lite"/>
    </source>
</evidence>
<feature type="compositionally biased region" description="Polar residues" evidence="4">
    <location>
        <begin position="568"/>
        <end position="578"/>
    </location>
</feature>
<dbReference type="GO" id="GO:0006355">
    <property type="term" value="P:regulation of DNA-templated transcription"/>
    <property type="evidence" value="ECO:0007669"/>
    <property type="project" value="InterPro"/>
</dbReference>
<feature type="region of interest" description="Disordered" evidence="4">
    <location>
        <begin position="567"/>
        <end position="590"/>
    </location>
</feature>
<reference evidence="6" key="1">
    <citation type="submission" date="2022-07" db="EMBL/GenBank/DDBJ databases">
        <authorList>
            <person name="Macas J."/>
            <person name="Novak P."/>
            <person name="Neumann P."/>
        </authorList>
    </citation>
    <scope>NUCLEOTIDE SEQUENCE</scope>
</reference>
<dbReference type="InterPro" id="IPR007015">
    <property type="entry name" value="DNA_pol_V/MYBBP1A"/>
</dbReference>
<comment type="caution">
    <text evidence="6">The sequence shown here is derived from an EMBL/GenBank/DDBJ whole genome shotgun (WGS) entry which is preliminary data.</text>
</comment>
<evidence type="ECO:0000256" key="2">
    <source>
        <dbReference type="ARBA" id="ARBA00006809"/>
    </source>
</evidence>
<keyword evidence="7" id="KW-1185">Reference proteome</keyword>
<keyword evidence="3" id="KW-0539">Nucleus</keyword>
<dbReference type="AlphaFoldDB" id="A0AAV0FW04"/>